<evidence type="ECO:0000313" key="1">
    <source>
        <dbReference type="EMBL" id="EXB22361.1"/>
    </source>
</evidence>
<protein>
    <submittedName>
        <fullName evidence="1">Uncharacterized protein</fullName>
    </submittedName>
</protein>
<name>W9QBF2_9ROSA</name>
<reference evidence="2" key="1">
    <citation type="submission" date="2013-01" db="EMBL/GenBank/DDBJ databases">
        <title>Draft Genome Sequence of a Mulberry Tree, Morus notabilis C.K. Schneid.</title>
        <authorList>
            <person name="He N."/>
            <person name="Zhao S."/>
        </authorList>
    </citation>
    <scope>NUCLEOTIDE SEQUENCE</scope>
</reference>
<evidence type="ECO:0000313" key="2">
    <source>
        <dbReference type="Proteomes" id="UP000030645"/>
    </source>
</evidence>
<accession>W9QBF2</accession>
<dbReference type="EMBL" id="KE343294">
    <property type="protein sequence ID" value="EXB22361.1"/>
    <property type="molecule type" value="Genomic_DNA"/>
</dbReference>
<gene>
    <name evidence="1" type="ORF">L484_004354</name>
</gene>
<dbReference type="AlphaFoldDB" id="W9QBF2"/>
<sequence>MAGRVFKGGKVDEIAVVVGQIIRHYGLKMYMMLEFLKKKSPGLCTLFPLLRFLAF</sequence>
<keyword evidence="2" id="KW-1185">Reference proteome</keyword>
<organism evidence="1 2">
    <name type="scientific">Morus notabilis</name>
    <dbReference type="NCBI Taxonomy" id="981085"/>
    <lineage>
        <taxon>Eukaryota</taxon>
        <taxon>Viridiplantae</taxon>
        <taxon>Streptophyta</taxon>
        <taxon>Embryophyta</taxon>
        <taxon>Tracheophyta</taxon>
        <taxon>Spermatophyta</taxon>
        <taxon>Magnoliopsida</taxon>
        <taxon>eudicotyledons</taxon>
        <taxon>Gunneridae</taxon>
        <taxon>Pentapetalae</taxon>
        <taxon>rosids</taxon>
        <taxon>fabids</taxon>
        <taxon>Rosales</taxon>
        <taxon>Moraceae</taxon>
        <taxon>Moreae</taxon>
        <taxon>Morus</taxon>
    </lineage>
</organism>
<proteinExistence type="predicted"/>
<dbReference type="Proteomes" id="UP000030645">
    <property type="component" value="Unassembled WGS sequence"/>
</dbReference>